<dbReference type="Proteomes" id="UP000676079">
    <property type="component" value="Chromosome"/>
</dbReference>
<keyword evidence="4" id="KW-0121">Carboxypeptidase</keyword>
<dbReference type="InterPro" id="IPR000667">
    <property type="entry name" value="Peptidase_S13"/>
</dbReference>
<dbReference type="RefSeq" id="WP_220563770.1">
    <property type="nucleotide sequence ID" value="NZ_CP074133.1"/>
</dbReference>
<dbReference type="EMBL" id="CP074133">
    <property type="protein sequence ID" value="QUX22555.1"/>
    <property type="molecule type" value="Genomic_DNA"/>
</dbReference>
<dbReference type="InterPro" id="IPR012338">
    <property type="entry name" value="Beta-lactam/transpept-like"/>
</dbReference>
<dbReference type="PANTHER" id="PTHR30023:SF0">
    <property type="entry name" value="PENICILLIN-SENSITIVE CARBOXYPEPTIDASE A"/>
    <property type="match status" value="1"/>
</dbReference>
<evidence type="ECO:0000256" key="2">
    <source>
        <dbReference type="ARBA" id="ARBA00022801"/>
    </source>
</evidence>
<dbReference type="Gene3D" id="3.50.80.20">
    <property type="entry name" value="D-Ala-D-Ala carboxypeptidase C, peptidase S13"/>
    <property type="match status" value="1"/>
</dbReference>
<dbReference type="EC" id="3.4.16.4" evidence="4"/>
<evidence type="ECO:0000313" key="5">
    <source>
        <dbReference type="Proteomes" id="UP000676079"/>
    </source>
</evidence>
<dbReference type="PANTHER" id="PTHR30023">
    <property type="entry name" value="D-ALANYL-D-ALANINE CARBOXYPEPTIDASE"/>
    <property type="match status" value="1"/>
</dbReference>
<dbReference type="NCBIfam" id="TIGR00666">
    <property type="entry name" value="PBP4"/>
    <property type="match status" value="1"/>
</dbReference>
<name>A0ABX8BLD4_9ACTN</name>
<dbReference type="PRINTS" id="PR00922">
    <property type="entry name" value="DADACBPTASE3"/>
</dbReference>
<dbReference type="Gene3D" id="3.40.710.10">
    <property type="entry name" value="DD-peptidase/beta-lactamase superfamily"/>
    <property type="match status" value="2"/>
</dbReference>
<gene>
    <name evidence="4" type="primary">dacB</name>
    <name evidence="4" type="ORF">KGD84_30355</name>
</gene>
<accession>A0ABX8BLD4</accession>
<evidence type="ECO:0000256" key="1">
    <source>
        <dbReference type="ARBA" id="ARBA00006096"/>
    </source>
</evidence>
<comment type="similarity">
    <text evidence="1">Belongs to the peptidase S13 family.</text>
</comment>
<organism evidence="4 5">
    <name type="scientific">Nocardiopsis changdeensis</name>
    <dbReference type="NCBI Taxonomy" id="2831969"/>
    <lineage>
        <taxon>Bacteria</taxon>
        <taxon>Bacillati</taxon>
        <taxon>Actinomycetota</taxon>
        <taxon>Actinomycetes</taxon>
        <taxon>Streptosporangiales</taxon>
        <taxon>Nocardiopsidaceae</taxon>
        <taxon>Nocardiopsis</taxon>
    </lineage>
</organism>
<keyword evidence="5" id="KW-1185">Reference proteome</keyword>
<protein>
    <submittedName>
        <fullName evidence="4">D-alanyl-D-alanine carboxypeptidase/D-alanyl-D-alanine-endopeptidase</fullName>
        <ecNumber evidence="4">3.4.16.4</ecNumber>
    </submittedName>
</protein>
<dbReference type="SUPFAM" id="SSF56601">
    <property type="entry name" value="beta-lactamase/transpeptidase-like"/>
    <property type="match status" value="1"/>
</dbReference>
<proteinExistence type="inferred from homology"/>
<dbReference type="GO" id="GO:0009002">
    <property type="term" value="F:serine-type D-Ala-D-Ala carboxypeptidase activity"/>
    <property type="evidence" value="ECO:0007669"/>
    <property type="project" value="UniProtKB-EC"/>
</dbReference>
<evidence type="ECO:0000313" key="4">
    <source>
        <dbReference type="EMBL" id="QUX22555.1"/>
    </source>
</evidence>
<feature type="signal peptide" evidence="3">
    <location>
        <begin position="1"/>
        <end position="34"/>
    </location>
</feature>
<sequence length="531" mass="54088">MRAPTPLAGPRPRWAAAAAAALLPLGLLAAPAHAEPVAETAADLRADLDEILADPSVADAGVVVLDPATGEELYSRDADTPYVPASNMKLFTAAAALEVLGPDRTFDTEVVVPAGYGRPRAVEDVYLVGGGDPTLSAADIDALAADVAASGVRVVKGDVVADDTWFDDERLVDDWWPEDEPYAYSAQISALTVAHGDRFDTGVTEVTVTAAAQGEAPAVDLGAAEGYMELDNRAVTGAPGSGNTLAVDRPVGTNTIVVTGSIPQGGTPVAVLRTVDEPAGLAGHLFEQALEEHGVRVRGGVGQGEVPADLDTRVVADHTSAELSEILVPFMKFSNNGHAEMLIKAIGRETAGEGTWAAGRAGVAEAVAGLGVDTEGVVFHDGSGLSRTDRLTASAVTELLAAARGADWYPVWEASLPVAGIADPFVGGTLRNRMAGTAAQGVVSAKTGTMSGVSGLSGYVPGADGGDGLVFSILNNGHTGPAPVVVQDAIAVRLAEHLGHGSALRTQGARVPEGAPGAETGELECSWELTC</sequence>
<keyword evidence="2 4" id="KW-0378">Hydrolase</keyword>
<reference evidence="4 5" key="1">
    <citation type="submission" date="2021-05" db="EMBL/GenBank/DDBJ databases">
        <title>Direct Submission.</title>
        <authorList>
            <person name="Li K."/>
            <person name="Gao J."/>
        </authorList>
    </citation>
    <scope>NUCLEOTIDE SEQUENCE [LARGE SCALE GENOMIC DNA]</scope>
    <source>
        <strain evidence="4 5">Mg02</strain>
    </source>
</reference>
<evidence type="ECO:0000256" key="3">
    <source>
        <dbReference type="SAM" id="SignalP"/>
    </source>
</evidence>
<keyword evidence="3" id="KW-0732">Signal</keyword>
<feature type="chain" id="PRO_5045226639" evidence="3">
    <location>
        <begin position="35"/>
        <end position="531"/>
    </location>
</feature>
<keyword evidence="4" id="KW-0645">Protease</keyword>
<dbReference type="Pfam" id="PF02113">
    <property type="entry name" value="Peptidase_S13"/>
    <property type="match status" value="1"/>
</dbReference>